<gene>
    <name evidence="2" type="ORF">LOC62_06G008578</name>
</gene>
<reference evidence="2" key="1">
    <citation type="submission" date="2023-10" db="EMBL/GenBank/DDBJ databases">
        <authorList>
            <person name="Noh H."/>
        </authorList>
    </citation>
    <scope>NUCLEOTIDE SEQUENCE</scope>
    <source>
        <strain evidence="2">DUCC4014</strain>
    </source>
</reference>
<dbReference type="GeneID" id="87811742"/>
<keyword evidence="3" id="KW-1185">Reference proteome</keyword>
<feature type="compositionally biased region" description="Low complexity" evidence="1">
    <location>
        <begin position="33"/>
        <end position="62"/>
    </location>
</feature>
<proteinExistence type="predicted"/>
<sequence>MNVDTNNLATMDLNTHTDTLAIMNTNTDDNAQSTAWATSTETDTDTDTNAPAPSAASAASTAAERKSKYISELSRRSPTQVSNMLTLSDKLKADLHALGPNANYLALGFDEMALLLAFRMVMEGTPADPNGAELQAYIDRLGGLLPFVETEDAMTKAILDLVHLSTEVLKLGMLAGVAA</sequence>
<feature type="region of interest" description="Disordered" evidence="1">
    <location>
        <begin position="31"/>
        <end position="62"/>
    </location>
</feature>
<evidence type="ECO:0000313" key="3">
    <source>
        <dbReference type="Proteomes" id="UP000827549"/>
    </source>
</evidence>
<dbReference type="RefSeq" id="XP_062631104.1">
    <property type="nucleotide sequence ID" value="XM_062775120.1"/>
</dbReference>
<protein>
    <submittedName>
        <fullName evidence="2">Uncharacterized protein</fullName>
    </submittedName>
</protein>
<dbReference type="AlphaFoldDB" id="A0AAF1BTQ2"/>
<organism evidence="2 3">
    <name type="scientific">Vanrija pseudolonga</name>
    <dbReference type="NCBI Taxonomy" id="143232"/>
    <lineage>
        <taxon>Eukaryota</taxon>
        <taxon>Fungi</taxon>
        <taxon>Dikarya</taxon>
        <taxon>Basidiomycota</taxon>
        <taxon>Agaricomycotina</taxon>
        <taxon>Tremellomycetes</taxon>
        <taxon>Trichosporonales</taxon>
        <taxon>Trichosporonaceae</taxon>
        <taxon>Vanrija</taxon>
    </lineage>
</organism>
<evidence type="ECO:0000256" key="1">
    <source>
        <dbReference type="SAM" id="MobiDB-lite"/>
    </source>
</evidence>
<accession>A0AAF1BTQ2</accession>
<evidence type="ECO:0000313" key="2">
    <source>
        <dbReference type="EMBL" id="WOO85078.1"/>
    </source>
</evidence>
<name>A0AAF1BTQ2_9TREE</name>
<dbReference type="Proteomes" id="UP000827549">
    <property type="component" value="Chromosome 6"/>
</dbReference>
<dbReference type="EMBL" id="CP086719">
    <property type="protein sequence ID" value="WOO85078.1"/>
    <property type="molecule type" value="Genomic_DNA"/>
</dbReference>